<proteinExistence type="predicted"/>
<accession>A0A7J7ICC6</accession>
<evidence type="ECO:0008006" key="4">
    <source>
        <dbReference type="Google" id="ProtNLM"/>
    </source>
</evidence>
<dbReference type="EMBL" id="VWRR01000018">
    <property type="protein sequence ID" value="KAF6000756.1"/>
    <property type="molecule type" value="Genomic_DNA"/>
</dbReference>
<dbReference type="Proteomes" id="UP000530660">
    <property type="component" value="Unassembled WGS sequence"/>
</dbReference>
<dbReference type="AlphaFoldDB" id="A0A7J7ICC6"/>
<sequence>MFASVVIMFGTKCRLRASEAFVTRQRLPRQFRWSGQGGLGPGRRRRYHWPAGRSPLCMSGVNGGLSYDVDESQLPEEIRPLVQMIVRGPDSPIAFIEAMQQIAEWLWAQQRQANSSDAALPDTLIPFLVDSLGYNNPVAARTAVDLLVRLYGKRAIPTLLQGVAALNYAVNAYALRAMGSIGDADAVFTVAKQCALRGPIPNVRRAAVRCLGLLRYDQAAGGESKRREAIAALSSLLDDPDWTIRYTVVWSLSSFMQKAGNESDLATLLARIAQEDADAVVRARARRALFAQASAPGLSESSSAPKQTEPIR</sequence>
<dbReference type="SUPFAM" id="SSF48371">
    <property type="entry name" value="ARM repeat"/>
    <property type="match status" value="1"/>
</dbReference>
<evidence type="ECO:0000313" key="3">
    <source>
        <dbReference type="Proteomes" id="UP000530660"/>
    </source>
</evidence>
<dbReference type="OrthoDB" id="4880at2759"/>
<comment type="caution">
    <text evidence="2">The sequence shown here is derived from an EMBL/GenBank/DDBJ whole genome shotgun (WGS) entry which is preliminary data.</text>
</comment>
<dbReference type="Pfam" id="PF13646">
    <property type="entry name" value="HEAT_2"/>
    <property type="match status" value="1"/>
</dbReference>
<keyword evidence="3" id="KW-1185">Reference proteome</keyword>
<evidence type="ECO:0000256" key="1">
    <source>
        <dbReference type="SAM" id="MobiDB-lite"/>
    </source>
</evidence>
<feature type="region of interest" description="Disordered" evidence="1">
    <location>
        <begin position="293"/>
        <end position="312"/>
    </location>
</feature>
<dbReference type="InterPro" id="IPR011989">
    <property type="entry name" value="ARM-like"/>
</dbReference>
<dbReference type="InterPro" id="IPR016024">
    <property type="entry name" value="ARM-type_fold"/>
</dbReference>
<gene>
    <name evidence="2" type="ORF">F1559_003032</name>
</gene>
<name>A0A7J7ICC6_9RHOD</name>
<organism evidence="2 3">
    <name type="scientific">Cyanidiococcus yangmingshanensis</name>
    <dbReference type="NCBI Taxonomy" id="2690220"/>
    <lineage>
        <taxon>Eukaryota</taxon>
        <taxon>Rhodophyta</taxon>
        <taxon>Bangiophyceae</taxon>
        <taxon>Cyanidiales</taxon>
        <taxon>Cyanidiaceae</taxon>
        <taxon>Cyanidiococcus</taxon>
    </lineage>
</organism>
<dbReference type="Gene3D" id="1.25.10.10">
    <property type="entry name" value="Leucine-rich Repeat Variant"/>
    <property type="match status" value="1"/>
</dbReference>
<protein>
    <recommendedName>
        <fullName evidence="4">HEAT repeat domain-containing protein</fullName>
    </recommendedName>
</protein>
<evidence type="ECO:0000313" key="2">
    <source>
        <dbReference type="EMBL" id="KAF6000756.1"/>
    </source>
</evidence>
<reference evidence="2 3" key="1">
    <citation type="journal article" date="2020" name="J. Phycol.">
        <title>Comparative genome analysis reveals Cyanidiococcus gen. nov., a new extremophilic red algal genus sister to Cyanidioschyzon (Cyanidioschyzonaceae, Rhodophyta).</title>
        <authorList>
            <person name="Liu S.-L."/>
            <person name="Chiang Y.-R."/>
            <person name="Yoon H.S."/>
            <person name="Fu H.-Y."/>
        </authorList>
    </citation>
    <scope>NUCLEOTIDE SEQUENCE [LARGE SCALE GENOMIC DNA]</scope>
    <source>
        <strain evidence="2 3">THAL066</strain>
    </source>
</reference>